<feature type="compositionally biased region" description="Basic and acidic residues" evidence="1">
    <location>
        <begin position="367"/>
        <end position="387"/>
    </location>
</feature>
<protein>
    <submittedName>
        <fullName evidence="2">Helix-turn-helix domain-containing protein</fullName>
    </submittedName>
</protein>
<comment type="caution">
    <text evidence="2">The sequence shown here is derived from an EMBL/GenBank/DDBJ whole genome shotgun (WGS) entry which is preliminary data.</text>
</comment>
<dbReference type="Gene3D" id="1.10.10.10">
    <property type="entry name" value="Winged helix-like DNA-binding domain superfamily/Winged helix DNA-binding domain"/>
    <property type="match status" value="1"/>
</dbReference>
<sequence length="387" mass="42305">MIEVNDARKLPFIWLNLALDDAGLNPYEFRIYVHVVRRAGKNGECFETVANMAANCNMSTGSAKRALKGLIDKQMLARESRSGTTSIYRIEDIEQWATEGDGQNRSTPLPGSEGSRGGSEGSRGGSEGSRGGSETTHKEDPFKQIPLNKSPEENSPLTPQRGNGVSESNKSFGKRIDTPEQTAEVLGGTNISPSDQGGQAKSDGSKAKNNKSAAPKNKGTKKKSVSARKSLAGQTEQAVIDCLVHDPGFEDRVSRMWDLWNPFFKLMRGTETPDSPIGFRSGFAWIISPYAGKYRMSPEEVEEAVEYYVTNKTKAVNAGQSTSQPPAAIRFFQGKDPKQADHPEPYCLLALQGKRDKESSDMSAPSKAERMAQEMLNDLKEMSQEVA</sequence>
<accession>A0A947DG63</accession>
<feature type="compositionally biased region" description="Gly residues" evidence="1">
    <location>
        <begin position="114"/>
        <end position="131"/>
    </location>
</feature>
<evidence type="ECO:0000313" key="2">
    <source>
        <dbReference type="EMBL" id="MBT9316261.1"/>
    </source>
</evidence>
<evidence type="ECO:0000256" key="1">
    <source>
        <dbReference type="SAM" id="MobiDB-lite"/>
    </source>
</evidence>
<dbReference type="InterPro" id="IPR036388">
    <property type="entry name" value="WH-like_DNA-bd_sf"/>
</dbReference>
<keyword evidence="3" id="KW-1185">Reference proteome</keyword>
<organism evidence="2 3">
    <name type="scientific">Leptothoe spongobia TAU-MAC 1115</name>
    <dbReference type="NCBI Taxonomy" id="1967444"/>
    <lineage>
        <taxon>Bacteria</taxon>
        <taxon>Bacillati</taxon>
        <taxon>Cyanobacteriota</taxon>
        <taxon>Cyanophyceae</taxon>
        <taxon>Nodosilineales</taxon>
        <taxon>Cymatolegaceae</taxon>
        <taxon>Leptothoe</taxon>
        <taxon>Leptothoe spongobia</taxon>
    </lineage>
</organism>
<dbReference type="RefSeq" id="WP_215609329.1">
    <property type="nucleotide sequence ID" value="NZ_JADOES010000023.1"/>
</dbReference>
<reference evidence="2" key="1">
    <citation type="submission" date="2020-11" db="EMBL/GenBank/DDBJ databases">
        <authorList>
            <person name="Konstantinou D."/>
            <person name="Gkelis S."/>
            <person name="Popin R."/>
            <person name="Fewer D."/>
            <person name="Sivonen K."/>
        </authorList>
    </citation>
    <scope>NUCLEOTIDE SEQUENCE</scope>
    <source>
        <strain evidence="2">TAU-MAC 1115</strain>
    </source>
</reference>
<gene>
    <name evidence="2" type="ORF">IXB50_12595</name>
</gene>
<evidence type="ECO:0000313" key="3">
    <source>
        <dbReference type="Proteomes" id="UP000717364"/>
    </source>
</evidence>
<proteinExistence type="predicted"/>
<dbReference type="AlphaFoldDB" id="A0A947DG63"/>
<dbReference type="Pfam" id="PF13730">
    <property type="entry name" value="HTH_36"/>
    <property type="match status" value="1"/>
</dbReference>
<feature type="compositionally biased region" description="Polar residues" evidence="1">
    <location>
        <begin position="189"/>
        <end position="199"/>
    </location>
</feature>
<feature type="compositionally biased region" description="Polar residues" evidence="1">
    <location>
        <begin position="153"/>
        <end position="171"/>
    </location>
</feature>
<feature type="region of interest" description="Disordered" evidence="1">
    <location>
        <begin position="352"/>
        <end position="387"/>
    </location>
</feature>
<dbReference type="Proteomes" id="UP000717364">
    <property type="component" value="Unassembled WGS sequence"/>
</dbReference>
<name>A0A947DG63_9CYAN</name>
<reference evidence="2" key="2">
    <citation type="journal article" date="2021" name="Mar. Drugs">
        <title>Genome Reduction and Secondary Metabolism of the Marine Sponge-Associated Cyanobacterium Leptothoe.</title>
        <authorList>
            <person name="Konstantinou D."/>
            <person name="Popin R.V."/>
            <person name="Fewer D.P."/>
            <person name="Sivonen K."/>
            <person name="Gkelis S."/>
        </authorList>
    </citation>
    <scope>NUCLEOTIDE SEQUENCE</scope>
    <source>
        <strain evidence="2">TAU-MAC 1115</strain>
    </source>
</reference>
<feature type="region of interest" description="Disordered" evidence="1">
    <location>
        <begin position="98"/>
        <end position="231"/>
    </location>
</feature>
<dbReference type="EMBL" id="JADOES010000023">
    <property type="protein sequence ID" value="MBT9316261.1"/>
    <property type="molecule type" value="Genomic_DNA"/>
</dbReference>